<dbReference type="AlphaFoldDB" id="A0A9W5WTI3"/>
<evidence type="ECO:0000256" key="2">
    <source>
        <dbReference type="SAM" id="MobiDB-lite"/>
    </source>
</evidence>
<dbReference type="EMBL" id="BLIY01000003">
    <property type="protein sequence ID" value="GFE52843.1"/>
    <property type="molecule type" value="Genomic_DNA"/>
</dbReference>
<evidence type="ECO:0000313" key="4">
    <source>
        <dbReference type="Proteomes" id="UP001057455"/>
    </source>
</evidence>
<reference evidence="3" key="1">
    <citation type="submission" date="2019-12" db="EMBL/GenBank/DDBJ databases">
        <title>Genome sequence of Babesia ovis.</title>
        <authorList>
            <person name="Yamagishi J."/>
            <person name="Sevinc F."/>
            <person name="Xuan X."/>
        </authorList>
    </citation>
    <scope>NUCLEOTIDE SEQUENCE</scope>
    <source>
        <strain evidence="3">Selcuk</strain>
    </source>
</reference>
<gene>
    <name evidence="3" type="ORF">BaOVIS_002470</name>
</gene>
<protein>
    <submittedName>
        <fullName evidence="3">2-oxoglutarate E2 dihydrolipoamide succinyltransferase, putative</fullName>
    </submittedName>
</protein>
<comment type="caution">
    <text evidence="3">The sequence shown here is derived from an EMBL/GenBank/DDBJ whole genome shotgun (WGS) entry which is preliminary data.</text>
</comment>
<keyword evidence="4" id="KW-1185">Reference proteome</keyword>
<dbReference type="OrthoDB" id="360742at2759"/>
<dbReference type="Proteomes" id="UP001057455">
    <property type="component" value="Unassembled WGS sequence"/>
</dbReference>
<evidence type="ECO:0000313" key="3">
    <source>
        <dbReference type="EMBL" id="GFE52843.1"/>
    </source>
</evidence>
<evidence type="ECO:0000256" key="1">
    <source>
        <dbReference type="SAM" id="Coils"/>
    </source>
</evidence>
<keyword evidence="1" id="KW-0175">Coiled coil</keyword>
<feature type="coiled-coil region" evidence="1">
    <location>
        <begin position="238"/>
        <end position="265"/>
    </location>
</feature>
<feature type="coiled-coil region" evidence="1">
    <location>
        <begin position="292"/>
        <end position="319"/>
    </location>
</feature>
<organism evidence="3 4">
    <name type="scientific">Babesia ovis</name>
    <dbReference type="NCBI Taxonomy" id="5869"/>
    <lineage>
        <taxon>Eukaryota</taxon>
        <taxon>Sar</taxon>
        <taxon>Alveolata</taxon>
        <taxon>Apicomplexa</taxon>
        <taxon>Aconoidasida</taxon>
        <taxon>Piroplasmida</taxon>
        <taxon>Babesiidae</taxon>
        <taxon>Babesia</taxon>
    </lineage>
</organism>
<feature type="compositionally biased region" description="Low complexity" evidence="2">
    <location>
        <begin position="96"/>
        <end position="111"/>
    </location>
</feature>
<feature type="region of interest" description="Disordered" evidence="2">
    <location>
        <begin position="94"/>
        <end position="119"/>
    </location>
</feature>
<accession>A0A9W5WTI3</accession>
<sequence>MLDNDGKDRFGEMVDNLMTEVDLENRGCQLVSPAHSVSSETEQISVLNKLRSLLDAPSGSGASPKLAYDVPKSPQYDGVKDFGTHELTGALLQRVSSKGSSKHSSAASQTSEVSAKSQLLKNTDRTNLLKHAEAVIEYQRDRINALEAAVTKFNSALTQTTDMYKEELQRHVEDNLKLRQDMQKVVVEFEVLSKRYEVDMGESDSLKKQVNYLSHDLSKKEMEIREMQSKMTQLPIDNNDLKEKNRLLANEVDRLNREIQGLSLLDSKINAKATTAALTGATQACAAQHDRLKASSKCIAQLENDLQAYKRLTESQSMDIKRLNYQIEKMRGASKPNDYMVAAQRQMLQIRSVFLQLAKQAKEPKPVTRASSIEDDVNNRSLFAAYNMKTTAELRDMYERLLEAMNRNISRYSRQHDFYSLSVSYSCDDIHEELQVHIDESMLTFTKEAPDATVTEVIKIPLSSVVGVKKIDDANEFCIHTNDLSIHVVRAPNKDIFNRLHYALQYAGFITEHRRFSIFSKVDLGWLPADFSWPKNIAVVMTAESTLNEQCPEDYEGISQVVSDIYVITDPMERLMTLDPSTNSLVVLGPQLSSSPIILPCQNIYALRVCDPMHVECDILKHADAPTATLANGAPTTSFFAPSQHTFAFISDNRKVLFVNGVDAENEKRLISLVINGNYRQFADKVDTLQGGDQLLPEHTLSLLKSGAMDIRSNDVVGEVPPPLRQETASGKVFEFGDDKLILYMEQDEQLVVDNNTGFFRVNEGTNEVAISSGSSETYVLNFASPETLLEFVRDLEAHGFRHQKESELHRQVCIVTAGCLQLYKDATQQPIVTFNKKDTTVSVNESSREIKIENITDKTIKMTLDCTSPLEFRRWKFALGFAGFIKTSLKTKPRDALKKYIFPIKIFDENVSTERRAFQVEPKRICLYVNPTVKEPFLLMERSQISLELVDPERRLRMYVNRNTKMEERFDFVLAMLTDYQSLKAALKKHGYTTDPPRGKGSTYHFVLAKSGLIAIHRTKFDPEPKLVLERKNYSVEVSNKCIKFTSKVDLKHVINIQFKKDFNFKRWLMALKVAGYLPLTHENVPILYMPTIVYGHICPEIPHLLKGHLK</sequence>
<name>A0A9W5WTI3_BABOV</name>
<proteinExistence type="predicted"/>